<dbReference type="PATRIC" id="fig|797209.4.peg.1093"/>
<dbReference type="AlphaFoldDB" id="E7QQN0"/>
<accession>E7QQN0</accession>
<reference evidence="1 2" key="1">
    <citation type="journal article" date="2014" name="ISME J.">
        <title>Trehalose/2-sulfotrehalose biosynthesis and glycine-betaine uptake are widely spread mechanisms for osmoadaptation in the Halobacteriales.</title>
        <authorList>
            <person name="Youssef N.H."/>
            <person name="Savage-Ashlock K.N."/>
            <person name="McCully A.L."/>
            <person name="Luedtke B."/>
            <person name="Shaw E.I."/>
            <person name="Hoff W.D."/>
            <person name="Elshahed M.S."/>
        </authorList>
    </citation>
    <scope>NUCLEOTIDE SEQUENCE [LARGE SCALE GENOMIC DNA]</scope>
    <source>
        <strain evidence="1 2">DX253</strain>
    </source>
</reference>
<name>E7QQN0_HALPU</name>
<dbReference type="EMBL" id="AEMG01000004">
    <property type="protein sequence ID" value="EFW93294.1"/>
    <property type="molecule type" value="Genomic_DNA"/>
</dbReference>
<comment type="caution">
    <text evidence="1">The sequence shown here is derived from an EMBL/GenBank/DDBJ whole genome shotgun (WGS) entry which is preliminary data.</text>
</comment>
<sequence>MWEGSKVVVSGGFAAIVRNLDTDVRRQRISLWRTHVMV</sequence>
<protein>
    <submittedName>
        <fullName evidence="1">Uncharacterized protein</fullName>
    </submittedName>
</protein>
<dbReference type="Proteomes" id="UP000003751">
    <property type="component" value="Unassembled WGS sequence"/>
</dbReference>
<organism evidence="1 2">
    <name type="scientific">Haladaptatus paucihalophilus DX253</name>
    <dbReference type="NCBI Taxonomy" id="797209"/>
    <lineage>
        <taxon>Archaea</taxon>
        <taxon>Methanobacteriati</taxon>
        <taxon>Methanobacteriota</taxon>
        <taxon>Stenosarchaea group</taxon>
        <taxon>Halobacteria</taxon>
        <taxon>Halobacteriales</taxon>
        <taxon>Haladaptataceae</taxon>
        <taxon>Haladaptatus</taxon>
    </lineage>
</organism>
<evidence type="ECO:0000313" key="2">
    <source>
        <dbReference type="Proteomes" id="UP000003751"/>
    </source>
</evidence>
<evidence type="ECO:0000313" key="1">
    <source>
        <dbReference type="EMBL" id="EFW93294.1"/>
    </source>
</evidence>
<proteinExistence type="predicted"/>
<gene>
    <name evidence="1" type="ORF">ZOD2009_05502</name>
</gene>